<feature type="compositionally biased region" description="Basic residues" evidence="1">
    <location>
        <begin position="1720"/>
        <end position="1734"/>
    </location>
</feature>
<feature type="domain" description="PDZ" evidence="2">
    <location>
        <begin position="1765"/>
        <end position="1835"/>
    </location>
</feature>
<organism evidence="3 4">
    <name type="scientific">Batillaria attramentaria</name>
    <dbReference type="NCBI Taxonomy" id="370345"/>
    <lineage>
        <taxon>Eukaryota</taxon>
        <taxon>Metazoa</taxon>
        <taxon>Spiralia</taxon>
        <taxon>Lophotrochozoa</taxon>
        <taxon>Mollusca</taxon>
        <taxon>Gastropoda</taxon>
        <taxon>Caenogastropoda</taxon>
        <taxon>Sorbeoconcha</taxon>
        <taxon>Cerithioidea</taxon>
        <taxon>Batillariidae</taxon>
        <taxon>Batillaria</taxon>
    </lineage>
</organism>
<feature type="region of interest" description="Disordered" evidence="1">
    <location>
        <begin position="1141"/>
        <end position="1180"/>
    </location>
</feature>
<feature type="compositionally biased region" description="Low complexity" evidence="1">
    <location>
        <begin position="800"/>
        <end position="828"/>
    </location>
</feature>
<feature type="region of interest" description="Disordered" evidence="1">
    <location>
        <begin position="310"/>
        <end position="380"/>
    </location>
</feature>
<feature type="region of interest" description="Disordered" evidence="1">
    <location>
        <begin position="1"/>
        <end position="273"/>
    </location>
</feature>
<feature type="compositionally biased region" description="Basic residues" evidence="1">
    <location>
        <begin position="1650"/>
        <end position="1659"/>
    </location>
</feature>
<sequence length="1850" mass="198365">TGRAEDGSPPGNSRDTEDKQARSTSGGHGEIQRQKAGTVQAVNAAVSEETIVPQTASKPRAAAKKTPDTEDKRDAQRIPSVDSPAPKPRNKVLARPTSREGDTGRDDVILRREQARQDIGDNSQTSSAPPGQKPIDASNRVRADTEHTEESLQKTEKVSSAFKTPAAAKRSRPPSSGPTATAPEADVDGLNPSNAATDKRTSNSGNEIDTAGRSSSEISKDKRNPQSVSEVDSDGQSLEHSATDKRTSHRENEVSESVSRGEGKAEDVFSTHAALKRDLRLLGESWEEADEPDNVEHSSDSLLEEIDRAFSQRGSSSEYSEPFDSFTKENSTSLEATPVAPTRETQTCSPLHSRDSVQAETGTSGVFLEESTSANEDSGSVELAAISSSGVDEGVVSKPRKLISPYARTEFTHAKPASIKNWSASGTSDRHHHSTPVKTGEGEDDSHLTVVTPIPEYSQVSKSTPRFSDATMLTSFADDVTMTTSSTVPDVTVTEGESSSGLTSTDFEPSDSDLYEPIFFERSGKISPAPKLADTSRQASDEQQSATTTVTVSVTDESEMPEIPAKSVTRQYDDDVDNMYDVPPSRQPYVFPAEKPVPIRMSYVENKRLSRTFALQLEPEDSITPYATCQAFHPGAKPEVDLNYVDDQDPYMNEPMDEIPARPTVRRRLSSGDSRDGGDVGRSAEDLEAKTPGGDVDTDVVYDVVANTEQMQSRTVQSLQNAPQHLGKDCEHTESTVASNQVELQSQSVQPLQIVPHEEGTDVEELQSAHQQRENDRVQTDSTIVSKEVGLISEETQEASDPTPSKTSSTETSATTSATTSITSRTRTLMTKTVEAKETRSESHDTGSVKVTAVKAVKSKDRVTGSHPSDTPSDSDTDSSSDAESDASAGSHYISGEHDEDMTTTHTSQIKTMTHSSQFKAGVKSAIGANGETITDSVVTGTEVTVASVERRGKSDDNAVSVGNYVKHRETAAKEGKKTATEVGNTSVTVTDATGATGSDTFAEVGGMINVQTDGRVAVKTEVNSEKLDEVSAGTKDASITESFDQSVAKTGDSRASVKPGVAAKPVKTAAKPAVPVSKPVVTGAKPVPAAKPGVPAGKPAVSAAKPVPAAKPGHKTDAETGGKTAAVVFSRGFAHTFDGNDNEASDASRIAARDETVTEAKNNETSNRVTDDADSNLEEKTAVVTSEETGAHAQDDVEVSIVHKMSAELNSAGAALPPKNAAKDKSERMEVNVSDRSADERSPENESGGFGHEDSVAAIKTLDAALEKEVAGMNWPASETPSSAAVPTPVARVTIHGAQKQDSGKSESAVREGAKSYGASDGEETEEEKREPTKDEMEPETYDGQESPATKSKRTEAGKKEQAHSAREMLGKAPPKPPTADKPKEKTSQENNTVQNTVQLQSVSVDSTKAGQHETTETSRSHAGLRSEETGESVLPPVVGYNKLTEKAVHVGVENQVKLKVRPSSSGSGEEDSGKILDSESDDKDNTDPGTVPREMYAHVMKDHSADSGEDNSNAKGEKSPFTVLIDSSPSKDDDGEDTGSNNSSPTVSEDKGTSLARGDNHESEGDNSVPVDEEDGELYTEGMQKQVKYNEYCNVIRVSSERLKNARAKSASVSSLTKTNSLDTTTERKKKMRKAVSMEGGLDEQSKKSKKQRRKRKKSDDLKSEDVKTKKHFSLKAIKQFFKIKRKKSREEEPPAGEEEENVYEIVDEPEPKASKGSNKHTWPKPVRKKNSHPTIAVDSSHASSDIRPIGRLLQLNADGTQLLELIRPPNGNLGIELTEGNEEFENGIFVSGFVDNCTEKLLSGILSLGDQILKINEYSVQHSPLDHVHSIISSQQRLKFLVNPASS</sequence>
<feature type="compositionally biased region" description="Basic and acidic residues" evidence="1">
    <location>
        <begin position="1412"/>
        <end position="1430"/>
    </location>
</feature>
<feature type="region of interest" description="Disordered" evidence="1">
    <location>
        <begin position="1273"/>
        <end position="1586"/>
    </location>
</feature>
<feature type="region of interest" description="Disordered" evidence="1">
    <location>
        <begin position="1605"/>
        <end position="1670"/>
    </location>
</feature>
<feature type="compositionally biased region" description="Acidic residues" evidence="1">
    <location>
        <begin position="873"/>
        <end position="885"/>
    </location>
</feature>
<keyword evidence="4" id="KW-1185">Reference proteome</keyword>
<feature type="compositionally biased region" description="Basic and acidic residues" evidence="1">
    <location>
        <begin position="139"/>
        <end position="157"/>
    </location>
</feature>
<dbReference type="PROSITE" id="PS50106">
    <property type="entry name" value="PDZ"/>
    <property type="match status" value="1"/>
</dbReference>
<comment type="caution">
    <text evidence="3">The sequence shown here is derived from an EMBL/GenBank/DDBJ whole genome shotgun (WGS) entry which is preliminary data.</text>
</comment>
<dbReference type="SUPFAM" id="SSF50156">
    <property type="entry name" value="PDZ domain-like"/>
    <property type="match status" value="1"/>
</dbReference>
<feature type="compositionally biased region" description="Basic and acidic residues" evidence="1">
    <location>
        <begin position="673"/>
        <end position="689"/>
    </location>
</feature>
<feature type="compositionally biased region" description="Polar residues" evidence="1">
    <location>
        <begin position="191"/>
        <end position="217"/>
    </location>
</feature>
<reference evidence="3 4" key="1">
    <citation type="journal article" date="2023" name="Sci. Data">
        <title>Genome assembly of the Korean intertidal mud-creeper Batillaria attramentaria.</title>
        <authorList>
            <person name="Patra A.K."/>
            <person name="Ho P.T."/>
            <person name="Jun S."/>
            <person name="Lee S.J."/>
            <person name="Kim Y."/>
            <person name="Won Y.J."/>
        </authorList>
    </citation>
    <scope>NUCLEOTIDE SEQUENCE [LARGE SCALE GENOMIC DNA]</scope>
    <source>
        <strain evidence="3">Wonlab-2016</strain>
    </source>
</reference>
<feature type="region of interest" description="Disordered" evidence="1">
    <location>
        <begin position="1210"/>
        <end position="1257"/>
    </location>
</feature>
<feature type="compositionally biased region" description="Polar residues" evidence="1">
    <location>
        <begin position="904"/>
        <end position="918"/>
    </location>
</feature>
<feature type="compositionally biased region" description="Polar residues" evidence="1">
    <location>
        <begin position="1613"/>
        <end position="1626"/>
    </location>
</feature>
<protein>
    <recommendedName>
        <fullName evidence="2">PDZ domain-containing protein</fullName>
    </recommendedName>
</protein>
<feature type="compositionally biased region" description="Basic and acidic residues" evidence="1">
    <location>
        <begin position="1660"/>
        <end position="1670"/>
    </location>
</feature>
<feature type="compositionally biased region" description="Basic and acidic residues" evidence="1">
    <location>
        <begin position="97"/>
        <end position="119"/>
    </location>
</feature>
<feature type="compositionally biased region" description="Polar residues" evidence="1">
    <location>
        <begin position="225"/>
        <end position="240"/>
    </location>
</feature>
<feature type="compositionally biased region" description="Basic and acidic residues" evidence="1">
    <location>
        <begin position="1497"/>
        <end position="1508"/>
    </location>
</feature>
<feature type="compositionally biased region" description="Basic and acidic residues" evidence="1">
    <location>
        <begin position="65"/>
        <end position="76"/>
    </location>
</feature>
<feature type="region of interest" description="Disordered" evidence="1">
    <location>
        <begin position="1092"/>
        <end position="1121"/>
    </location>
</feature>
<accession>A0ABD0M0R7</accession>
<feature type="compositionally biased region" description="Basic and acidic residues" evidence="1">
    <location>
        <begin position="1380"/>
        <end position="1389"/>
    </location>
</feature>
<feature type="region of interest" description="Disordered" evidence="1">
    <location>
        <begin position="719"/>
        <end position="918"/>
    </location>
</feature>
<feature type="compositionally biased region" description="Basic and acidic residues" evidence="1">
    <location>
        <begin position="1328"/>
        <end position="1337"/>
    </location>
</feature>
<feature type="compositionally biased region" description="Basic and acidic residues" evidence="1">
    <location>
        <begin position="241"/>
        <end position="273"/>
    </location>
</feature>
<feature type="compositionally biased region" description="Polar residues" evidence="1">
    <location>
        <begin position="358"/>
        <end position="378"/>
    </location>
</feature>
<feature type="compositionally biased region" description="Polar residues" evidence="1">
    <location>
        <begin position="735"/>
        <end position="751"/>
    </location>
</feature>
<evidence type="ECO:0000259" key="2">
    <source>
        <dbReference type="PROSITE" id="PS50106"/>
    </source>
</evidence>
<feature type="region of interest" description="Disordered" evidence="1">
    <location>
        <begin position="637"/>
        <end position="698"/>
    </location>
</feature>
<dbReference type="Proteomes" id="UP001519460">
    <property type="component" value="Unassembled WGS sequence"/>
</dbReference>
<feature type="compositionally biased region" description="Polar residues" evidence="1">
    <location>
        <begin position="1540"/>
        <end position="1549"/>
    </location>
</feature>
<feature type="compositionally biased region" description="Polar residues" evidence="1">
    <location>
        <begin position="1390"/>
        <end position="1411"/>
    </location>
</feature>
<feature type="compositionally biased region" description="Basic and acidic residues" evidence="1">
    <location>
        <begin position="1550"/>
        <end position="1566"/>
    </location>
</feature>
<dbReference type="EMBL" id="JACVVK020000012">
    <property type="protein sequence ID" value="KAK7505125.1"/>
    <property type="molecule type" value="Genomic_DNA"/>
</dbReference>
<feature type="compositionally biased region" description="Low complexity" evidence="1">
    <location>
        <begin position="1092"/>
        <end position="1112"/>
    </location>
</feature>
<dbReference type="Gene3D" id="2.30.42.10">
    <property type="match status" value="1"/>
</dbReference>
<feature type="compositionally biased region" description="Polar residues" evidence="1">
    <location>
        <begin position="120"/>
        <end position="129"/>
    </location>
</feature>
<evidence type="ECO:0000313" key="4">
    <source>
        <dbReference type="Proteomes" id="UP001519460"/>
    </source>
</evidence>
<gene>
    <name evidence="3" type="ORF">BaRGS_00003695</name>
</gene>
<evidence type="ECO:0000256" key="1">
    <source>
        <dbReference type="SAM" id="MobiDB-lite"/>
    </source>
</evidence>
<name>A0ABD0M0R7_9CAEN</name>
<dbReference type="InterPro" id="IPR036034">
    <property type="entry name" value="PDZ_sf"/>
</dbReference>
<feature type="compositionally biased region" description="Low complexity" evidence="1">
    <location>
        <begin position="484"/>
        <end position="505"/>
    </location>
</feature>
<feature type="non-terminal residue" evidence="3">
    <location>
        <position position="1"/>
    </location>
</feature>
<feature type="compositionally biased region" description="Basic and acidic residues" evidence="1">
    <location>
        <begin position="1303"/>
        <end position="1315"/>
    </location>
</feature>
<feature type="compositionally biased region" description="Basic and acidic residues" evidence="1">
    <location>
        <begin position="1354"/>
        <end position="1371"/>
    </location>
</feature>
<feature type="region of interest" description="Disordered" evidence="1">
    <location>
        <begin position="1710"/>
        <end position="1744"/>
    </location>
</feature>
<feature type="region of interest" description="Disordered" evidence="1">
    <location>
        <begin position="484"/>
        <end position="591"/>
    </location>
</feature>
<feature type="compositionally biased region" description="Basic and acidic residues" evidence="1">
    <location>
        <begin position="1152"/>
        <end position="1163"/>
    </location>
</feature>
<dbReference type="InterPro" id="IPR001478">
    <property type="entry name" value="PDZ"/>
</dbReference>
<feature type="compositionally biased region" description="Basic and acidic residues" evidence="1">
    <location>
        <begin position="834"/>
        <end position="847"/>
    </location>
</feature>
<feature type="region of interest" description="Disordered" evidence="1">
    <location>
        <begin position="418"/>
        <end position="448"/>
    </location>
</feature>
<feature type="compositionally biased region" description="Polar residues" evidence="1">
    <location>
        <begin position="535"/>
        <end position="546"/>
    </location>
</feature>
<proteinExistence type="predicted"/>
<evidence type="ECO:0000313" key="3">
    <source>
        <dbReference type="EMBL" id="KAK7505125.1"/>
    </source>
</evidence>
<feature type="compositionally biased region" description="Basic and acidic residues" evidence="1">
    <location>
        <begin position="1222"/>
        <end position="1231"/>
    </location>
</feature>